<keyword evidence="1" id="KW-0732">Signal</keyword>
<evidence type="ECO:0000313" key="3">
    <source>
        <dbReference type="Proteomes" id="UP000501568"/>
    </source>
</evidence>
<keyword evidence="3" id="KW-1185">Reference proteome</keyword>
<organism evidence="2 3">
    <name type="scientific">Stakelama tenebrarum</name>
    <dbReference type="NCBI Taxonomy" id="2711215"/>
    <lineage>
        <taxon>Bacteria</taxon>
        <taxon>Pseudomonadati</taxon>
        <taxon>Pseudomonadota</taxon>
        <taxon>Alphaproteobacteria</taxon>
        <taxon>Sphingomonadales</taxon>
        <taxon>Sphingomonadaceae</taxon>
        <taxon>Stakelama</taxon>
    </lineage>
</organism>
<dbReference type="RefSeq" id="WP_165326926.1">
    <property type="nucleotide sequence ID" value="NZ_CP049109.1"/>
</dbReference>
<gene>
    <name evidence="2" type="ORF">G5C33_09090</name>
</gene>
<dbReference type="Proteomes" id="UP000501568">
    <property type="component" value="Chromosome"/>
</dbReference>
<evidence type="ECO:0000256" key="1">
    <source>
        <dbReference type="SAM" id="SignalP"/>
    </source>
</evidence>
<dbReference type="AlphaFoldDB" id="A0A6G6Y540"/>
<reference evidence="2 3" key="1">
    <citation type="submission" date="2020-02" db="EMBL/GenBank/DDBJ databases">
        <authorList>
            <person name="Zheng R.K."/>
            <person name="Sun C.M."/>
        </authorList>
    </citation>
    <scope>NUCLEOTIDE SEQUENCE [LARGE SCALE GENOMIC DNA]</scope>
    <source>
        <strain evidence="3">zrk23</strain>
    </source>
</reference>
<proteinExistence type="predicted"/>
<evidence type="ECO:0000313" key="2">
    <source>
        <dbReference type="EMBL" id="QIG79917.1"/>
    </source>
</evidence>
<sequence>MSFGYNIGYAAMAVLASACFAGSASAQQTMSLNYQSSERNGVCAFTVEGGTLPGTDKPFKFELSLRARDSNFGATIKVNGWNRAQAADPDANHPMMLEFEGAGATVSRSGGYSSGFWDMAWAGWGPGANSEPALALLQKSRFVRVHFDGVDYGRIDLQGTAGFAYTWLIQCRERLLAE</sequence>
<name>A0A6G6Y540_9SPHN</name>
<dbReference type="EMBL" id="CP049109">
    <property type="protein sequence ID" value="QIG79917.1"/>
    <property type="molecule type" value="Genomic_DNA"/>
</dbReference>
<feature type="chain" id="PRO_5026192188" evidence="1">
    <location>
        <begin position="27"/>
        <end position="178"/>
    </location>
</feature>
<dbReference type="KEGG" id="spzr:G5C33_09090"/>
<protein>
    <submittedName>
        <fullName evidence="2">Uncharacterized protein</fullName>
    </submittedName>
</protein>
<feature type="signal peptide" evidence="1">
    <location>
        <begin position="1"/>
        <end position="26"/>
    </location>
</feature>
<accession>A0A6G6Y540</accession>